<dbReference type="InterPro" id="IPR011992">
    <property type="entry name" value="EF-hand-dom_pair"/>
</dbReference>
<dbReference type="KEGG" id="lpav:PLANPX_0803"/>
<gene>
    <name evidence="7" type="ORF">PLANPX_0803</name>
</gene>
<dbReference type="SUPFAM" id="SSF47473">
    <property type="entry name" value="EF-hand"/>
    <property type="match status" value="1"/>
</dbReference>
<evidence type="ECO:0000313" key="8">
    <source>
        <dbReference type="Proteomes" id="UP000326837"/>
    </source>
</evidence>
<keyword evidence="8" id="KW-1185">Reference proteome</keyword>
<evidence type="ECO:0000313" key="7">
    <source>
        <dbReference type="EMBL" id="BBO31191.1"/>
    </source>
</evidence>
<dbReference type="InterPro" id="IPR006710">
    <property type="entry name" value="Glyco_hydro_43"/>
</dbReference>
<dbReference type="Pfam" id="PF04616">
    <property type="entry name" value="Glyco_hydro_43"/>
    <property type="match status" value="1"/>
</dbReference>
<dbReference type="InterPro" id="IPR036439">
    <property type="entry name" value="Dockerin_dom_sf"/>
</dbReference>
<dbReference type="PROSITE" id="PS00018">
    <property type="entry name" value="EF_HAND_1"/>
    <property type="match status" value="2"/>
</dbReference>
<keyword evidence="4 5" id="KW-0326">Glycosidase</keyword>
<dbReference type="PANTHER" id="PTHR43301:SF3">
    <property type="entry name" value="ARABINAN ENDO-1,5-ALPHA-L-ARABINOSIDASE A-RELATED"/>
    <property type="match status" value="1"/>
</dbReference>
<keyword evidence="6" id="KW-0732">Signal</keyword>
<evidence type="ECO:0000256" key="2">
    <source>
        <dbReference type="ARBA" id="ARBA00009865"/>
    </source>
</evidence>
<reference evidence="8" key="1">
    <citation type="submission" date="2019-10" db="EMBL/GenBank/DDBJ databases">
        <title>Lacipirellula parvula gen. nov., sp. nov., representing a lineage of planctomycetes widespread in freshwater anoxic habitats, and description of the family Lacipirellulaceae.</title>
        <authorList>
            <person name="Dedysh S.N."/>
            <person name="Kulichevskaya I.S."/>
            <person name="Beletsky A.V."/>
            <person name="Rakitin A.L."/>
            <person name="Mardanov A.V."/>
            <person name="Ivanova A.A."/>
            <person name="Saltykova V.X."/>
            <person name="Rijpstra W.I.C."/>
            <person name="Sinninghe Damste J.S."/>
            <person name="Ravin N.V."/>
        </authorList>
    </citation>
    <scope>NUCLEOTIDE SEQUENCE [LARGE SCALE GENOMIC DNA]</scope>
    <source>
        <strain evidence="8">PX69</strain>
    </source>
</reference>
<comment type="similarity">
    <text evidence="2 5">Belongs to the glycosyl hydrolase 43 family.</text>
</comment>
<dbReference type="GO" id="GO:0004553">
    <property type="term" value="F:hydrolase activity, hydrolyzing O-glycosyl compounds"/>
    <property type="evidence" value="ECO:0007669"/>
    <property type="project" value="InterPro"/>
</dbReference>
<evidence type="ECO:0000256" key="5">
    <source>
        <dbReference type="RuleBase" id="RU361187"/>
    </source>
</evidence>
<dbReference type="AlphaFoldDB" id="A0A5K7X8U8"/>
<evidence type="ECO:0000256" key="6">
    <source>
        <dbReference type="SAM" id="SignalP"/>
    </source>
</evidence>
<dbReference type="SUPFAM" id="SSF75005">
    <property type="entry name" value="Arabinanase/levansucrase/invertase"/>
    <property type="match status" value="1"/>
</dbReference>
<feature type="chain" id="PRO_5024965941" evidence="6">
    <location>
        <begin position="31"/>
        <end position="424"/>
    </location>
</feature>
<dbReference type="PANTHER" id="PTHR43301">
    <property type="entry name" value="ARABINAN ENDO-1,5-ALPHA-L-ARABINOSIDASE"/>
    <property type="match status" value="1"/>
</dbReference>
<dbReference type="EMBL" id="AP021861">
    <property type="protein sequence ID" value="BBO31191.1"/>
    <property type="molecule type" value="Genomic_DNA"/>
</dbReference>
<dbReference type="InterPro" id="IPR023296">
    <property type="entry name" value="Glyco_hydro_beta-prop_sf"/>
</dbReference>
<dbReference type="RefSeq" id="WP_152097373.1">
    <property type="nucleotide sequence ID" value="NZ_AP021861.1"/>
</dbReference>
<dbReference type="Gene3D" id="1.10.1330.10">
    <property type="entry name" value="Dockerin domain"/>
    <property type="match status" value="1"/>
</dbReference>
<sequence length="424" mass="45773">MIFYRSIGRRTLAGALLTLAFICGASPALAADPTGYVYAYFKGGWPTGGSSGVFLSFSTDGLNFTPLNNDQAVITPPRAPAFPAGENQMRDPSVVRGPDGKFHMVWTTGITTKTIGYSSSDDLVTWSTPKRIEVWGAGVNVANTWAPELYYDEEQEKYLVVWASNLNNGPHKLYSFTTTDFDTFSQPKEFYYAGQTVIDGMIARDEANDRYLMAVKDELNGFKNVWLATSDEAQGPYVRGAAPIIGPGSAIEPNAVEGPSIIKVGDTWQLHYDAYGAGYLGVATSTDLQTWVNRTAEAKLPNTGNPHHGTVFATPISAIGFDLPFEKSDLNGDGAINLQDWSVFRANHLVDLSGLTPAQRAARGDLDGNGRIGFADFRQFQADYNFLNGAGAFAAMLASVPEPASAPMLVGGLVLAGWHARLRQ</sequence>
<evidence type="ECO:0000256" key="4">
    <source>
        <dbReference type="ARBA" id="ARBA00023295"/>
    </source>
</evidence>
<comment type="pathway">
    <text evidence="1">Glycan metabolism; L-arabinan degradation.</text>
</comment>
<dbReference type="InterPro" id="IPR050727">
    <property type="entry name" value="GH43_arabinanases"/>
</dbReference>
<proteinExistence type="inferred from homology"/>
<dbReference type="Proteomes" id="UP000326837">
    <property type="component" value="Chromosome"/>
</dbReference>
<organism evidence="7 8">
    <name type="scientific">Lacipirellula parvula</name>
    <dbReference type="NCBI Taxonomy" id="2650471"/>
    <lineage>
        <taxon>Bacteria</taxon>
        <taxon>Pseudomonadati</taxon>
        <taxon>Planctomycetota</taxon>
        <taxon>Planctomycetia</taxon>
        <taxon>Pirellulales</taxon>
        <taxon>Lacipirellulaceae</taxon>
        <taxon>Lacipirellula</taxon>
    </lineage>
</organism>
<evidence type="ECO:0000256" key="1">
    <source>
        <dbReference type="ARBA" id="ARBA00004834"/>
    </source>
</evidence>
<evidence type="ECO:0000256" key="3">
    <source>
        <dbReference type="ARBA" id="ARBA00022801"/>
    </source>
</evidence>
<dbReference type="InterPro" id="IPR018247">
    <property type="entry name" value="EF_Hand_1_Ca_BS"/>
</dbReference>
<accession>A0A5K7X8U8</accession>
<dbReference type="CDD" id="cd08983">
    <property type="entry name" value="GH43_Bt3655-like"/>
    <property type="match status" value="1"/>
</dbReference>
<name>A0A5K7X8U8_9BACT</name>
<keyword evidence="3 5" id="KW-0378">Hydrolase</keyword>
<dbReference type="GO" id="GO:0000272">
    <property type="term" value="P:polysaccharide catabolic process"/>
    <property type="evidence" value="ECO:0007669"/>
    <property type="project" value="InterPro"/>
</dbReference>
<dbReference type="Gene3D" id="2.115.10.20">
    <property type="entry name" value="Glycosyl hydrolase domain, family 43"/>
    <property type="match status" value="1"/>
</dbReference>
<protein>
    <submittedName>
        <fullName evidence="7">Uncharacterized protein</fullName>
    </submittedName>
</protein>
<feature type="signal peptide" evidence="6">
    <location>
        <begin position="1"/>
        <end position="30"/>
    </location>
</feature>